<gene>
    <name evidence="3" type="ORF">JOF53_004886</name>
</gene>
<sequence length="176" mass="18647">MADQHRLAGRGEGGALSVPAVPGPRPPRPLAVAAWLWGTTAGCWVLGPVLRLFTHLAEFDAEFGEAPEDGLVTARLLTVLALLFFAACATPYAVCAVRLHLGRRWARRALVLLYLVGLLPTLLVVFWVLTGEGGVPSAPATPVDVVFAVLVLVLPLVALPLMFFAPLAPEAARARS</sequence>
<organism evidence="3 4">
    <name type="scientific">Crossiella equi</name>
    <dbReference type="NCBI Taxonomy" id="130796"/>
    <lineage>
        <taxon>Bacteria</taxon>
        <taxon>Bacillati</taxon>
        <taxon>Actinomycetota</taxon>
        <taxon>Actinomycetes</taxon>
        <taxon>Pseudonocardiales</taxon>
        <taxon>Pseudonocardiaceae</taxon>
        <taxon>Crossiella</taxon>
    </lineage>
</organism>
<accession>A0ABS5AHG4</accession>
<name>A0ABS5AHG4_9PSEU</name>
<dbReference type="EMBL" id="JAGIOO010000001">
    <property type="protein sequence ID" value="MBP2476014.1"/>
    <property type="molecule type" value="Genomic_DNA"/>
</dbReference>
<dbReference type="Proteomes" id="UP001519363">
    <property type="component" value="Unassembled WGS sequence"/>
</dbReference>
<dbReference type="RefSeq" id="WP_086789929.1">
    <property type="nucleotide sequence ID" value="NZ_JAGIOO010000001.1"/>
</dbReference>
<comment type="caution">
    <text evidence="3">The sequence shown here is derived from an EMBL/GenBank/DDBJ whole genome shotgun (WGS) entry which is preliminary data.</text>
</comment>
<feature type="transmembrane region" description="Helical" evidence="2">
    <location>
        <begin position="34"/>
        <end position="54"/>
    </location>
</feature>
<feature type="region of interest" description="Disordered" evidence="1">
    <location>
        <begin position="1"/>
        <end position="21"/>
    </location>
</feature>
<keyword evidence="4" id="KW-1185">Reference proteome</keyword>
<evidence type="ECO:0000256" key="2">
    <source>
        <dbReference type="SAM" id="Phobius"/>
    </source>
</evidence>
<keyword evidence="2" id="KW-0812">Transmembrane</keyword>
<feature type="transmembrane region" description="Helical" evidence="2">
    <location>
        <begin position="109"/>
        <end position="129"/>
    </location>
</feature>
<evidence type="ECO:0000313" key="3">
    <source>
        <dbReference type="EMBL" id="MBP2476014.1"/>
    </source>
</evidence>
<evidence type="ECO:0008006" key="5">
    <source>
        <dbReference type="Google" id="ProtNLM"/>
    </source>
</evidence>
<evidence type="ECO:0000313" key="4">
    <source>
        <dbReference type="Proteomes" id="UP001519363"/>
    </source>
</evidence>
<proteinExistence type="predicted"/>
<reference evidence="3 4" key="1">
    <citation type="submission" date="2021-03" db="EMBL/GenBank/DDBJ databases">
        <title>Sequencing the genomes of 1000 actinobacteria strains.</title>
        <authorList>
            <person name="Klenk H.-P."/>
        </authorList>
    </citation>
    <scope>NUCLEOTIDE SEQUENCE [LARGE SCALE GENOMIC DNA]</scope>
    <source>
        <strain evidence="3 4">DSM 44580</strain>
    </source>
</reference>
<feature type="transmembrane region" description="Helical" evidence="2">
    <location>
        <begin position="145"/>
        <end position="168"/>
    </location>
</feature>
<keyword evidence="2" id="KW-1133">Transmembrane helix</keyword>
<feature type="transmembrane region" description="Helical" evidence="2">
    <location>
        <begin position="74"/>
        <end position="97"/>
    </location>
</feature>
<protein>
    <recommendedName>
        <fullName evidence="5">DUF805 domain-containing protein</fullName>
    </recommendedName>
</protein>
<evidence type="ECO:0000256" key="1">
    <source>
        <dbReference type="SAM" id="MobiDB-lite"/>
    </source>
</evidence>
<keyword evidence="2" id="KW-0472">Membrane</keyword>